<evidence type="ECO:0000313" key="2">
    <source>
        <dbReference type="Proteomes" id="UP000028990"/>
    </source>
</evidence>
<organism evidence="1 2">
    <name type="scientific">Fukomys damarensis</name>
    <name type="common">Damaraland mole rat</name>
    <name type="synonym">Cryptomys damarensis</name>
    <dbReference type="NCBI Taxonomy" id="885580"/>
    <lineage>
        <taxon>Eukaryota</taxon>
        <taxon>Metazoa</taxon>
        <taxon>Chordata</taxon>
        <taxon>Craniata</taxon>
        <taxon>Vertebrata</taxon>
        <taxon>Euteleostomi</taxon>
        <taxon>Mammalia</taxon>
        <taxon>Eutheria</taxon>
        <taxon>Euarchontoglires</taxon>
        <taxon>Glires</taxon>
        <taxon>Rodentia</taxon>
        <taxon>Hystricomorpha</taxon>
        <taxon>Bathyergidae</taxon>
        <taxon>Fukomys</taxon>
    </lineage>
</organism>
<sequence length="82" mass="8820">MRVKTIKWIRPILRLAQRSRLHSLRVAGDKLHPTVPSSIAANGMAALISTEAVSAVDLVPGRSMWKTFRVASGHGHPGGSVL</sequence>
<dbReference type="EMBL" id="KN121614">
    <property type="protein sequence ID" value="KFO35929.1"/>
    <property type="molecule type" value="Genomic_DNA"/>
</dbReference>
<gene>
    <name evidence="1" type="ORF">H920_02668</name>
</gene>
<name>A0A091DUX9_FUKDA</name>
<evidence type="ECO:0000313" key="1">
    <source>
        <dbReference type="EMBL" id="KFO35929.1"/>
    </source>
</evidence>
<dbReference type="AlphaFoldDB" id="A0A091DUX9"/>
<keyword evidence="2" id="KW-1185">Reference proteome</keyword>
<dbReference type="Proteomes" id="UP000028990">
    <property type="component" value="Unassembled WGS sequence"/>
</dbReference>
<reference evidence="1 2" key="1">
    <citation type="submission" date="2013-11" db="EMBL/GenBank/DDBJ databases">
        <title>The Damaraland mole rat (Fukomys damarensis) genome and evolution of African mole rats.</title>
        <authorList>
            <person name="Gladyshev V.N."/>
            <person name="Fang X."/>
        </authorList>
    </citation>
    <scope>NUCLEOTIDE SEQUENCE [LARGE SCALE GENOMIC DNA]</scope>
    <source>
        <tissue evidence="1">Liver</tissue>
    </source>
</reference>
<protein>
    <submittedName>
        <fullName evidence="1">Uncharacterized protein</fullName>
    </submittedName>
</protein>
<accession>A0A091DUX9</accession>
<proteinExistence type="predicted"/>